<sequence>MVGHLANRAQFELIIPSTHTSVEAKFNHKLVPGVSWHSGRIFSTKPELSFNETLEAFLVELRSQMKLAVKSVCHAKIDYFVMCMSACSQSFPAGDQQVVDFFTHIRCEVTATFGFKCPTTIPAGTNLLAVKASAELEVELGKSVIAISTATVWHAYGMNEIKDQISG</sequence>
<organism evidence="1 2">
    <name type="scientific">Hyaloscypha bicolor E</name>
    <dbReference type="NCBI Taxonomy" id="1095630"/>
    <lineage>
        <taxon>Eukaryota</taxon>
        <taxon>Fungi</taxon>
        <taxon>Dikarya</taxon>
        <taxon>Ascomycota</taxon>
        <taxon>Pezizomycotina</taxon>
        <taxon>Leotiomycetes</taxon>
        <taxon>Helotiales</taxon>
        <taxon>Hyaloscyphaceae</taxon>
        <taxon>Hyaloscypha</taxon>
        <taxon>Hyaloscypha bicolor</taxon>
    </lineage>
</organism>
<dbReference type="RefSeq" id="XP_024738117.1">
    <property type="nucleotide sequence ID" value="XM_024884729.1"/>
</dbReference>
<gene>
    <name evidence="1" type="ORF">K444DRAFT_642363</name>
</gene>
<reference evidence="1 2" key="1">
    <citation type="submission" date="2016-04" db="EMBL/GenBank/DDBJ databases">
        <title>A degradative enzymes factory behind the ericoid mycorrhizal symbiosis.</title>
        <authorList>
            <consortium name="DOE Joint Genome Institute"/>
            <person name="Martino E."/>
            <person name="Morin E."/>
            <person name="Grelet G."/>
            <person name="Kuo A."/>
            <person name="Kohler A."/>
            <person name="Daghino S."/>
            <person name="Barry K."/>
            <person name="Choi C."/>
            <person name="Cichocki N."/>
            <person name="Clum A."/>
            <person name="Copeland A."/>
            <person name="Hainaut M."/>
            <person name="Haridas S."/>
            <person name="Labutti K."/>
            <person name="Lindquist E."/>
            <person name="Lipzen A."/>
            <person name="Khouja H.-R."/>
            <person name="Murat C."/>
            <person name="Ohm R."/>
            <person name="Olson A."/>
            <person name="Spatafora J."/>
            <person name="Veneault-Fourrey C."/>
            <person name="Henrissat B."/>
            <person name="Grigoriev I."/>
            <person name="Martin F."/>
            <person name="Perotto S."/>
        </authorList>
    </citation>
    <scope>NUCLEOTIDE SEQUENCE [LARGE SCALE GENOMIC DNA]</scope>
    <source>
        <strain evidence="1 2">E</strain>
    </source>
</reference>
<dbReference type="InterPro" id="IPR026286">
    <property type="entry name" value="MaiA/AMDase"/>
</dbReference>
<dbReference type="Gene3D" id="3.40.50.12500">
    <property type="match status" value="2"/>
</dbReference>
<dbReference type="GeneID" id="36592806"/>
<evidence type="ECO:0000313" key="2">
    <source>
        <dbReference type="Proteomes" id="UP000235371"/>
    </source>
</evidence>
<dbReference type="InParanoid" id="A0A2J6TDY1"/>
<evidence type="ECO:0000313" key="1">
    <source>
        <dbReference type="EMBL" id="PMD61213.1"/>
    </source>
</evidence>
<dbReference type="Proteomes" id="UP000235371">
    <property type="component" value="Unassembled WGS sequence"/>
</dbReference>
<dbReference type="PANTHER" id="PTHR40267:SF1">
    <property type="entry name" value="BLR3294 PROTEIN"/>
    <property type="match status" value="1"/>
</dbReference>
<dbReference type="InterPro" id="IPR053714">
    <property type="entry name" value="Iso_Racemase_Enz_sf"/>
</dbReference>
<dbReference type="OrthoDB" id="414270at2759"/>
<protein>
    <submittedName>
        <fullName evidence="1">Uncharacterized protein</fullName>
    </submittedName>
</protein>
<proteinExistence type="predicted"/>
<dbReference type="AlphaFoldDB" id="A0A2J6TDY1"/>
<dbReference type="EMBL" id="KZ613786">
    <property type="protein sequence ID" value="PMD61213.1"/>
    <property type="molecule type" value="Genomic_DNA"/>
</dbReference>
<accession>A0A2J6TDY1</accession>
<keyword evidence="2" id="KW-1185">Reference proteome</keyword>
<dbReference type="PANTHER" id="PTHR40267">
    <property type="entry name" value="BLR3294 PROTEIN"/>
    <property type="match status" value="1"/>
</dbReference>
<name>A0A2J6TDY1_9HELO</name>